<evidence type="ECO:0000256" key="2">
    <source>
        <dbReference type="ARBA" id="ARBA00022643"/>
    </source>
</evidence>
<dbReference type="PANTHER" id="PTHR32332">
    <property type="entry name" value="2-NITROPROPANE DIOXYGENASE"/>
    <property type="match status" value="1"/>
</dbReference>
<accession>A0A4S8NAW9</accession>
<dbReference type="OrthoDB" id="9778912at2"/>
<sequence length="356" mass="36861">MSEQRLRTAFTDLVGIPHPVVQTGMGWVSGPRLVTGTAEAGGLGILASATMTFAELEAAIIEVKGRTDKPFGVNLRADAGDAPDRCQLLIDHGVKVASFALAPKPELIAKLKEHDIVVMPSIGAAKHAKKVASWGADAVMVQGGEGGGHTGAVPTTLLLPTVLDAVDIPVIAAGGFFDGRGLAAALSYGAAGVGMGTRFLLTQDSAVPQAVKELYLSKGLTDTVVTAKVDGMPHRMLRTDLVDSLEETSAVRRLGPTARRTVEFKKSSGMSWTGLLKDGRAMKKAQGRTLGQMALAANTPTMLRAGLVEGDTSAGVLASGQVVGVIDDLPTCAELIDRIVTEAAAELTRAASYVVS</sequence>
<evidence type="ECO:0000313" key="4">
    <source>
        <dbReference type="EMBL" id="THV13275.1"/>
    </source>
</evidence>
<dbReference type="CDD" id="cd04730">
    <property type="entry name" value="NPD_like"/>
    <property type="match status" value="1"/>
</dbReference>
<evidence type="ECO:0000256" key="3">
    <source>
        <dbReference type="ARBA" id="ARBA00023002"/>
    </source>
</evidence>
<keyword evidence="3" id="KW-0560">Oxidoreductase</keyword>
<gene>
    <name evidence="4" type="ORF">E9934_09895</name>
</gene>
<keyword evidence="4" id="KW-0503">Monooxygenase</keyword>
<keyword evidence="1" id="KW-0285">Flavoprotein</keyword>
<keyword evidence="5" id="KW-1185">Reference proteome</keyword>
<dbReference type="InterPro" id="IPR013785">
    <property type="entry name" value="Aldolase_TIM"/>
</dbReference>
<evidence type="ECO:0000313" key="5">
    <source>
        <dbReference type="Proteomes" id="UP000307087"/>
    </source>
</evidence>
<dbReference type="EMBL" id="STGW01000005">
    <property type="protein sequence ID" value="THV13275.1"/>
    <property type="molecule type" value="Genomic_DNA"/>
</dbReference>
<dbReference type="Gene3D" id="3.20.20.70">
    <property type="entry name" value="Aldolase class I"/>
    <property type="match status" value="1"/>
</dbReference>
<protein>
    <submittedName>
        <fullName evidence="4">Nitronate monooxygenase</fullName>
    </submittedName>
</protein>
<keyword evidence="2" id="KW-0288">FMN</keyword>
<dbReference type="PANTHER" id="PTHR32332:SF20">
    <property type="entry name" value="2-NITROPROPANE DIOXYGENASE-LIKE PROTEIN"/>
    <property type="match status" value="1"/>
</dbReference>
<dbReference type="SUPFAM" id="SSF51412">
    <property type="entry name" value="Inosine monophosphate dehydrogenase (IMPDH)"/>
    <property type="match status" value="1"/>
</dbReference>
<reference evidence="4 5" key="1">
    <citation type="journal article" date="2009" name="Int. J. Syst. Evol. Microbiol.">
        <title>Nocardioides caeni sp. nov., isolated from wastewater.</title>
        <authorList>
            <person name="Yoon J.H."/>
            <person name="Kang S.J."/>
            <person name="Park S."/>
            <person name="Kim W."/>
            <person name="Oh T.K."/>
        </authorList>
    </citation>
    <scope>NUCLEOTIDE SEQUENCE [LARGE SCALE GENOMIC DNA]</scope>
    <source>
        <strain evidence="4 5">DSM 23134</strain>
    </source>
</reference>
<dbReference type="InterPro" id="IPR004136">
    <property type="entry name" value="NMO"/>
</dbReference>
<comment type="caution">
    <text evidence="4">The sequence shown here is derived from an EMBL/GenBank/DDBJ whole genome shotgun (WGS) entry which is preliminary data.</text>
</comment>
<name>A0A4S8NAW9_9ACTN</name>
<dbReference type="Pfam" id="PF03060">
    <property type="entry name" value="NMO"/>
    <property type="match status" value="1"/>
</dbReference>
<dbReference type="Proteomes" id="UP000307087">
    <property type="component" value="Unassembled WGS sequence"/>
</dbReference>
<dbReference type="RefSeq" id="WP_136562736.1">
    <property type="nucleotide sequence ID" value="NZ_BAABLS010000010.1"/>
</dbReference>
<dbReference type="GO" id="GO:0018580">
    <property type="term" value="F:nitronate monooxygenase activity"/>
    <property type="evidence" value="ECO:0007669"/>
    <property type="project" value="InterPro"/>
</dbReference>
<dbReference type="AlphaFoldDB" id="A0A4S8NAW9"/>
<evidence type="ECO:0000256" key="1">
    <source>
        <dbReference type="ARBA" id="ARBA00022630"/>
    </source>
</evidence>
<proteinExistence type="predicted"/>
<organism evidence="4 5">
    <name type="scientific">Nocardioides caeni</name>
    <dbReference type="NCBI Taxonomy" id="574700"/>
    <lineage>
        <taxon>Bacteria</taxon>
        <taxon>Bacillati</taxon>
        <taxon>Actinomycetota</taxon>
        <taxon>Actinomycetes</taxon>
        <taxon>Propionibacteriales</taxon>
        <taxon>Nocardioidaceae</taxon>
        <taxon>Nocardioides</taxon>
    </lineage>
</organism>